<dbReference type="AlphaFoldDB" id="A0A1X7HBL1"/>
<gene>
    <name evidence="1" type="ORF">SAMN06295900_1324</name>
</gene>
<evidence type="ECO:0000313" key="2">
    <source>
        <dbReference type="Proteomes" id="UP000192911"/>
    </source>
</evidence>
<reference evidence="2" key="1">
    <citation type="submission" date="2017-04" db="EMBL/GenBank/DDBJ databases">
        <authorList>
            <person name="Varghese N."/>
            <person name="Submissions S."/>
        </authorList>
    </citation>
    <scope>NUCLEOTIDE SEQUENCE [LARGE SCALE GENOMIC DNA]</scope>
    <source>
        <strain evidence="2">Ballard 720</strain>
    </source>
</reference>
<organism evidence="1 2">
    <name type="scientific">Trinickia caryophylli</name>
    <name type="common">Paraburkholderia caryophylli</name>
    <dbReference type="NCBI Taxonomy" id="28094"/>
    <lineage>
        <taxon>Bacteria</taxon>
        <taxon>Pseudomonadati</taxon>
        <taxon>Pseudomonadota</taxon>
        <taxon>Betaproteobacteria</taxon>
        <taxon>Burkholderiales</taxon>
        <taxon>Burkholderiaceae</taxon>
        <taxon>Trinickia</taxon>
    </lineage>
</organism>
<keyword evidence="2" id="KW-1185">Reference proteome</keyword>
<accession>A0A1X7HBL1</accession>
<dbReference type="EMBL" id="FXAH01000032">
    <property type="protein sequence ID" value="SMF83401.1"/>
    <property type="molecule type" value="Genomic_DNA"/>
</dbReference>
<evidence type="ECO:0000313" key="1">
    <source>
        <dbReference type="EMBL" id="SMF83401.1"/>
    </source>
</evidence>
<proteinExistence type="predicted"/>
<name>A0A1X7HBL1_TRICW</name>
<protein>
    <submittedName>
        <fullName evidence="1">Uncharacterized protein</fullName>
    </submittedName>
</protein>
<dbReference type="Proteomes" id="UP000192911">
    <property type="component" value="Unassembled WGS sequence"/>
</dbReference>
<sequence length="48" mass="5267">MKSSNGMPCPFRRRGTVADGCHDLETMPKHLKALEVKSPQEGLVLTEA</sequence>